<dbReference type="Gene3D" id="3.40.50.300">
    <property type="entry name" value="P-loop containing nucleotide triphosphate hydrolases"/>
    <property type="match status" value="2"/>
</dbReference>
<reference evidence="8 9" key="1">
    <citation type="journal article" date="2013" name="BMC Genomics">
        <title>Reconstruction of the lipid metabolism for the microalga Monoraphidium neglectum from its genome sequence reveals characteristics suitable for biofuel production.</title>
        <authorList>
            <person name="Bogen C."/>
            <person name="Al-Dilaimi A."/>
            <person name="Albersmeier A."/>
            <person name="Wichmann J."/>
            <person name="Grundmann M."/>
            <person name="Rupp O."/>
            <person name="Lauersen K.J."/>
            <person name="Blifernez-Klassen O."/>
            <person name="Kalinowski J."/>
            <person name="Goesmann A."/>
            <person name="Mussgnug J.H."/>
            <person name="Kruse O."/>
        </authorList>
    </citation>
    <scope>NUCLEOTIDE SEQUENCE [LARGE SCALE GENOMIC DNA]</scope>
    <source>
        <strain evidence="8 9">SAG 48.87</strain>
    </source>
</reference>
<feature type="domain" description="ABC transporter" evidence="7">
    <location>
        <begin position="419"/>
        <end position="651"/>
    </location>
</feature>
<sequence>MEPHAEESCRKQRVLSSNASGVRRGKQTRQVAVDSLFFSRLITILKICVPGPLSKEALLVLVQGCLLVSRTLLTDYISRIEGYCGRSITSLAFDKFGRAVVGFALVGIPAAVVNAGLKWMQKAIELSFQQRLGLSLHRAYTRNRAYYAASTLGGLTHADQRMTEDVERFCASLSELYNHTVKPLLDVLLFTRSLSRVMGYKGQFALYGYYVLTAWVLRALSPPLAQMAASEAGLSGSYRAAHQKLVAAAEEVAFNEPSSGASEQLILDQHLRRLVRFTRLSSLQRFLQQIADGYLVKYLASCVALLVYAAPIYLMDPAARMDQGQLTGDYIRSMRLLQNTSRGVGDLIMVYKRVSNLAGHTARVAELLEQVQQLSCEDVEHKELFRRNVSATHLLEIETEGTSSPPPSPRRSFSSDDHIRFNRVSLDSPDGSPLIRELSFEVARGVNVLLMGPNGCGKSSRIFYLSQRPYLVAGTLRDQLLYPFPPAAVWDATSPAAQVQYIATTGSTPPRITPELDAELEACLDEVDLAYLLQRGRGWDTVQPWVDTLSGGEKQRLAMARLLFHRPLYAVLDECTSAVSADGEVRLYEACARAGITLLSIAHRPALKRFHSLVVHFDGNVSGNSKGWTIETVDPKQQQQQQQAVAKPALQLIDDQ</sequence>
<dbReference type="OrthoDB" id="422637at2759"/>
<dbReference type="Pfam" id="PF06472">
    <property type="entry name" value="ABC_membrane_2"/>
    <property type="match status" value="1"/>
</dbReference>
<dbReference type="PANTHER" id="PTHR11384:SF67">
    <property type="entry name" value="ATP-BINDING CASSETTE SUB-FAMILY D MEMBER 1"/>
    <property type="match status" value="1"/>
</dbReference>
<dbReference type="AlphaFoldDB" id="A0A0D2K894"/>
<keyword evidence="9" id="KW-1185">Reference proteome</keyword>
<dbReference type="SUPFAM" id="SSF52540">
    <property type="entry name" value="P-loop containing nucleoside triphosphate hydrolases"/>
    <property type="match status" value="1"/>
</dbReference>
<keyword evidence="5" id="KW-0472">Membrane</keyword>
<dbReference type="InterPro" id="IPR050835">
    <property type="entry name" value="ABC_transporter_sub-D"/>
</dbReference>
<evidence type="ECO:0000313" key="8">
    <source>
        <dbReference type="EMBL" id="KIZ06453.1"/>
    </source>
</evidence>
<gene>
    <name evidence="8" type="ORF">MNEG_1499</name>
</gene>
<dbReference type="InterPro" id="IPR011527">
    <property type="entry name" value="ABC1_TM_dom"/>
</dbReference>
<dbReference type="Proteomes" id="UP000054498">
    <property type="component" value="Unassembled WGS sequence"/>
</dbReference>
<evidence type="ECO:0000256" key="5">
    <source>
        <dbReference type="ARBA" id="ARBA00023136"/>
    </source>
</evidence>
<keyword evidence="3" id="KW-0812">Transmembrane</keyword>
<organism evidence="8 9">
    <name type="scientific">Monoraphidium neglectum</name>
    <dbReference type="NCBI Taxonomy" id="145388"/>
    <lineage>
        <taxon>Eukaryota</taxon>
        <taxon>Viridiplantae</taxon>
        <taxon>Chlorophyta</taxon>
        <taxon>core chlorophytes</taxon>
        <taxon>Chlorophyceae</taxon>
        <taxon>CS clade</taxon>
        <taxon>Sphaeropleales</taxon>
        <taxon>Selenastraceae</taxon>
        <taxon>Monoraphidium</taxon>
    </lineage>
</organism>
<dbReference type="InterPro" id="IPR003439">
    <property type="entry name" value="ABC_transporter-like_ATP-bd"/>
</dbReference>
<dbReference type="GeneID" id="25732606"/>
<dbReference type="GO" id="GO:0140359">
    <property type="term" value="F:ABC-type transporter activity"/>
    <property type="evidence" value="ECO:0007669"/>
    <property type="project" value="InterPro"/>
</dbReference>
<dbReference type="PROSITE" id="PS50893">
    <property type="entry name" value="ABC_TRANSPORTER_2"/>
    <property type="match status" value="1"/>
</dbReference>
<evidence type="ECO:0000256" key="4">
    <source>
        <dbReference type="ARBA" id="ARBA00022989"/>
    </source>
</evidence>
<dbReference type="GO" id="GO:0005324">
    <property type="term" value="F:long-chain fatty acid transmembrane transporter activity"/>
    <property type="evidence" value="ECO:0007669"/>
    <property type="project" value="TreeGrafter"/>
</dbReference>
<comment type="similarity">
    <text evidence="1">Belongs to the ABC transporter superfamily. ABCD family. Peroxisomal fatty acyl CoA transporter (TC 3.A.1.203) subfamily.</text>
</comment>
<dbReference type="GO" id="GO:0042760">
    <property type="term" value="P:very long-chain fatty acid catabolic process"/>
    <property type="evidence" value="ECO:0007669"/>
    <property type="project" value="TreeGrafter"/>
</dbReference>
<keyword evidence="4" id="KW-1133">Transmembrane helix</keyword>
<dbReference type="Pfam" id="PF00005">
    <property type="entry name" value="ABC_tran"/>
    <property type="match status" value="1"/>
</dbReference>
<dbReference type="CDD" id="cd03223">
    <property type="entry name" value="ABCD_peroxisomal_ALDP"/>
    <property type="match status" value="1"/>
</dbReference>
<dbReference type="GO" id="GO:0005524">
    <property type="term" value="F:ATP binding"/>
    <property type="evidence" value="ECO:0007669"/>
    <property type="project" value="UniProtKB-KW"/>
</dbReference>
<dbReference type="STRING" id="145388.A0A0D2K894"/>
<evidence type="ECO:0000256" key="1">
    <source>
        <dbReference type="ARBA" id="ARBA00008575"/>
    </source>
</evidence>
<evidence type="ECO:0000256" key="3">
    <source>
        <dbReference type="ARBA" id="ARBA00022692"/>
    </source>
</evidence>
<evidence type="ECO:0000256" key="6">
    <source>
        <dbReference type="SAM" id="MobiDB-lite"/>
    </source>
</evidence>
<dbReference type="GO" id="GO:0016887">
    <property type="term" value="F:ATP hydrolysis activity"/>
    <property type="evidence" value="ECO:0007669"/>
    <property type="project" value="InterPro"/>
</dbReference>
<evidence type="ECO:0000259" key="7">
    <source>
        <dbReference type="PROSITE" id="PS50893"/>
    </source>
</evidence>
<keyword evidence="2" id="KW-0813">Transport</keyword>
<dbReference type="GO" id="GO:0007031">
    <property type="term" value="P:peroxisome organization"/>
    <property type="evidence" value="ECO:0007669"/>
    <property type="project" value="TreeGrafter"/>
</dbReference>
<keyword evidence="8" id="KW-0547">Nucleotide-binding</keyword>
<dbReference type="GO" id="GO:0015910">
    <property type="term" value="P:long-chain fatty acid import into peroxisome"/>
    <property type="evidence" value="ECO:0007669"/>
    <property type="project" value="TreeGrafter"/>
</dbReference>
<evidence type="ECO:0000313" key="9">
    <source>
        <dbReference type="Proteomes" id="UP000054498"/>
    </source>
</evidence>
<feature type="region of interest" description="Disordered" evidence="6">
    <location>
        <begin position="397"/>
        <end position="416"/>
    </location>
</feature>
<dbReference type="EMBL" id="KK100370">
    <property type="protein sequence ID" value="KIZ06453.1"/>
    <property type="molecule type" value="Genomic_DNA"/>
</dbReference>
<dbReference type="GO" id="GO:0006635">
    <property type="term" value="P:fatty acid beta-oxidation"/>
    <property type="evidence" value="ECO:0007669"/>
    <property type="project" value="TreeGrafter"/>
</dbReference>
<keyword evidence="8" id="KW-0378">Hydrolase</keyword>
<dbReference type="EC" id="3.6.3.44" evidence="8"/>
<protein>
    <submittedName>
        <fullName evidence="8">ATP-binding cassette, subfamily D (ALD), member 3</fullName>
        <ecNumber evidence="8">3.6.3.44</ecNumber>
    </submittedName>
</protein>
<accession>A0A0D2K894</accession>
<name>A0A0D2K894_9CHLO</name>
<keyword evidence="8" id="KW-0067">ATP-binding</keyword>
<dbReference type="RefSeq" id="XP_013905472.1">
    <property type="nucleotide sequence ID" value="XM_014050018.1"/>
</dbReference>
<dbReference type="PROSITE" id="PS00211">
    <property type="entry name" value="ABC_TRANSPORTER_1"/>
    <property type="match status" value="1"/>
</dbReference>
<proteinExistence type="inferred from homology"/>
<dbReference type="PANTHER" id="PTHR11384">
    <property type="entry name" value="ATP-BINDING CASSETTE, SUB-FAMILY D MEMBER"/>
    <property type="match status" value="1"/>
</dbReference>
<dbReference type="KEGG" id="mng:MNEG_1499"/>
<dbReference type="GO" id="GO:0005778">
    <property type="term" value="C:peroxisomal membrane"/>
    <property type="evidence" value="ECO:0007669"/>
    <property type="project" value="TreeGrafter"/>
</dbReference>
<dbReference type="InterPro" id="IPR027417">
    <property type="entry name" value="P-loop_NTPase"/>
</dbReference>
<dbReference type="InterPro" id="IPR017871">
    <property type="entry name" value="ABC_transporter-like_CS"/>
</dbReference>
<evidence type="ECO:0000256" key="2">
    <source>
        <dbReference type="ARBA" id="ARBA00022448"/>
    </source>
</evidence>